<dbReference type="InParanoid" id="A0A058ZWT0"/>
<gene>
    <name evidence="2" type="ORF">EUGRSUZ_L00830</name>
</gene>
<proteinExistence type="predicted"/>
<protein>
    <submittedName>
        <fullName evidence="2">Uncharacterized protein</fullName>
    </submittedName>
</protein>
<dbReference type="EMBL" id="KK198820">
    <property type="protein sequence ID" value="KCW45455.1"/>
    <property type="molecule type" value="Genomic_DNA"/>
</dbReference>
<dbReference type="Gramene" id="KCW45455">
    <property type="protein sequence ID" value="KCW45455"/>
    <property type="gene ID" value="EUGRSUZ_L00830"/>
</dbReference>
<organism evidence="2">
    <name type="scientific">Eucalyptus grandis</name>
    <name type="common">Flooded gum</name>
    <dbReference type="NCBI Taxonomy" id="71139"/>
    <lineage>
        <taxon>Eukaryota</taxon>
        <taxon>Viridiplantae</taxon>
        <taxon>Streptophyta</taxon>
        <taxon>Embryophyta</taxon>
        <taxon>Tracheophyta</taxon>
        <taxon>Spermatophyta</taxon>
        <taxon>Magnoliopsida</taxon>
        <taxon>eudicotyledons</taxon>
        <taxon>Gunneridae</taxon>
        <taxon>Pentapetalae</taxon>
        <taxon>rosids</taxon>
        <taxon>malvids</taxon>
        <taxon>Myrtales</taxon>
        <taxon>Myrtaceae</taxon>
        <taxon>Myrtoideae</taxon>
        <taxon>Eucalypteae</taxon>
        <taxon>Eucalyptus</taxon>
    </lineage>
</organism>
<name>A0A058ZWT0_EUCGR</name>
<dbReference type="AlphaFoldDB" id="A0A058ZWT0"/>
<feature type="chain" id="PRO_5001572622" evidence="1">
    <location>
        <begin position="33"/>
        <end position="92"/>
    </location>
</feature>
<keyword evidence="1" id="KW-0732">Signal</keyword>
<accession>A0A058ZWT0</accession>
<feature type="signal peptide" evidence="1">
    <location>
        <begin position="1"/>
        <end position="32"/>
    </location>
</feature>
<sequence length="92" mass="10371">MIMPIQIMNFGRNMFRSLTGAMLWLIASRVLAAESPCNVLDRQALLLSRPLQSIVAIITAVVNLPCHNGYPSDLHLQQHCHQKIQPYVTDMD</sequence>
<reference evidence="2" key="1">
    <citation type="submission" date="2013-07" db="EMBL/GenBank/DDBJ databases">
        <title>The genome of Eucalyptus grandis.</title>
        <authorList>
            <person name="Schmutz J."/>
            <person name="Hayes R."/>
            <person name="Myburg A."/>
            <person name="Tuskan G."/>
            <person name="Grattapaglia D."/>
            <person name="Rokhsar D.S."/>
        </authorList>
    </citation>
    <scope>NUCLEOTIDE SEQUENCE</scope>
    <source>
        <tissue evidence="2">Leaf extractions</tissue>
    </source>
</reference>
<evidence type="ECO:0000313" key="2">
    <source>
        <dbReference type="EMBL" id="KCW45455.1"/>
    </source>
</evidence>
<evidence type="ECO:0000256" key="1">
    <source>
        <dbReference type="SAM" id="SignalP"/>
    </source>
</evidence>